<evidence type="ECO:0000313" key="1">
    <source>
        <dbReference type="EMBL" id="GAO44438.1"/>
    </source>
</evidence>
<organism evidence="1 2">
    <name type="scientific">Flavihumibacter petaseus NBRC 106054</name>
    <dbReference type="NCBI Taxonomy" id="1220578"/>
    <lineage>
        <taxon>Bacteria</taxon>
        <taxon>Pseudomonadati</taxon>
        <taxon>Bacteroidota</taxon>
        <taxon>Chitinophagia</taxon>
        <taxon>Chitinophagales</taxon>
        <taxon>Chitinophagaceae</taxon>
        <taxon>Flavihumibacter</taxon>
    </lineage>
</organism>
<protein>
    <submittedName>
        <fullName evidence="1">Uncharacterized protein</fullName>
    </submittedName>
</protein>
<dbReference type="EMBL" id="BBWV01000003">
    <property type="protein sequence ID" value="GAO44438.1"/>
    <property type="molecule type" value="Genomic_DNA"/>
</dbReference>
<comment type="caution">
    <text evidence="1">The sequence shown here is derived from an EMBL/GenBank/DDBJ whole genome shotgun (WGS) entry which is preliminary data.</text>
</comment>
<gene>
    <name evidence="1" type="ORF">FPE01S_03_04750</name>
</gene>
<name>A0A0E9N3T3_9BACT</name>
<dbReference type="STRING" id="1220578.FPE01S_03_04750"/>
<evidence type="ECO:0000313" key="2">
    <source>
        <dbReference type="Proteomes" id="UP000033121"/>
    </source>
</evidence>
<proteinExistence type="predicted"/>
<accession>A0A0E9N3T3</accession>
<dbReference type="AlphaFoldDB" id="A0A0E9N3T3"/>
<dbReference type="Proteomes" id="UP000033121">
    <property type="component" value="Unassembled WGS sequence"/>
</dbReference>
<sequence length="729" mass="82038">MGGIFLLAVLPQRLFSQTAKSWTLTTDTSMLFSDTSFVFSCKLPEKKGAGIQPLAAFNRPKGGLLELRGGTIGYQAMYQSNIDTPLIEKNIAQHNVMLQFDMTVAGIIPIQARAWTRQSNSMFYRDITDFQVLYDQSFMTSQLYGSYRQRLLEAVDEKAVGQLSQCLEAELGKLKYQLATLQGGAWQQKLIEAREILNVPGITDDPNLSDSLNRILGDSLRHSASVFINTYNAYAGRIEKWQHSIDSIELIRNRMEAKISTVKRWLDRPDWQDIAGGQTLQDSLMAVAGDWKLPPRLKWLTGIRRFSLGRAPLNSSELTSRNISVNGIAFEYNSWYYLSFAAGGVDYRFRDYGLSGQSRKFQPLVLLRLGIGKIGRDYLIASGYSGRKMISGSSSGKSFQVSGVTLEGKKYIGRTIWISGEVGQSVSPDYRSNPYQDKTSLGFSKDGNSAIAVKAGGILPLIHGRIEAGYKKTGTNFQSFSTWQVNTAQEAWYLKYDQRLLRNQLRFSASLRTNEWQNPNLPQAYATNTIFKTVMLTYARRRWPTVTAGYFPITQLAKVGEQVVETKYQTFSTNIWHQYRLRETPMSTSIALLKSFDGYDSSLFYQNSSNLQVTQTLFFRLFTSSLAVSKVSNTMFQMWVGDHKLQVPLLKGRTVVGIGVKVYNYNYKQSAAGCSFSAAFAFWHQAQLAIFAERAFLPTASNGLQQADIGNIQFTKSFQFKSSRSKQTN</sequence>
<reference evidence="1 2" key="1">
    <citation type="submission" date="2015-04" db="EMBL/GenBank/DDBJ databases">
        <title>Whole genome shotgun sequence of Flavihumibacter petaseus NBRC 106054.</title>
        <authorList>
            <person name="Miyazawa S."/>
            <person name="Hosoyama A."/>
            <person name="Hashimoto M."/>
            <person name="Noguchi M."/>
            <person name="Tsuchikane K."/>
            <person name="Ohji S."/>
            <person name="Yamazoe A."/>
            <person name="Ichikawa N."/>
            <person name="Kimura A."/>
            <person name="Fujita N."/>
        </authorList>
    </citation>
    <scope>NUCLEOTIDE SEQUENCE [LARGE SCALE GENOMIC DNA]</scope>
    <source>
        <strain evidence="1 2">NBRC 106054</strain>
    </source>
</reference>
<keyword evidence="2" id="KW-1185">Reference proteome</keyword>